<evidence type="ECO:0000313" key="1">
    <source>
        <dbReference type="EMBL" id="GGW86708.1"/>
    </source>
</evidence>
<reference evidence="1" key="2">
    <citation type="submission" date="2020-09" db="EMBL/GenBank/DDBJ databases">
        <authorList>
            <person name="Sun Q."/>
            <person name="Kim S."/>
        </authorList>
    </citation>
    <scope>NUCLEOTIDE SEQUENCE</scope>
    <source>
        <strain evidence="1">KCTC 22164</strain>
    </source>
</reference>
<keyword evidence="2" id="KW-1185">Reference proteome</keyword>
<evidence type="ECO:0000313" key="2">
    <source>
        <dbReference type="Proteomes" id="UP000631300"/>
    </source>
</evidence>
<dbReference type="Proteomes" id="UP000631300">
    <property type="component" value="Unassembled WGS sequence"/>
</dbReference>
<dbReference type="EMBL" id="BMXP01000004">
    <property type="protein sequence ID" value="GGW86708.1"/>
    <property type="molecule type" value="Genomic_DNA"/>
</dbReference>
<proteinExistence type="predicted"/>
<gene>
    <name evidence="1" type="ORF">GCM10007391_20520</name>
</gene>
<name>A0A918JKZ7_9ALTE</name>
<comment type="caution">
    <text evidence="1">The sequence shown here is derived from an EMBL/GenBank/DDBJ whole genome shotgun (WGS) entry which is preliminary data.</text>
</comment>
<protein>
    <submittedName>
        <fullName evidence="1">Uncharacterized protein</fullName>
    </submittedName>
</protein>
<sequence>MANLTALTIKVQQPAGRALWGWVFSNEVFGKRKIKILSFHGVCIAWVKTGTDG</sequence>
<dbReference type="AlphaFoldDB" id="A0A918JKZ7"/>
<reference evidence="1" key="1">
    <citation type="journal article" date="2014" name="Int. J. Syst. Evol. Microbiol.">
        <title>Complete genome sequence of Corynebacterium casei LMG S-19264T (=DSM 44701T), isolated from a smear-ripened cheese.</title>
        <authorList>
            <consortium name="US DOE Joint Genome Institute (JGI-PGF)"/>
            <person name="Walter F."/>
            <person name="Albersmeier A."/>
            <person name="Kalinowski J."/>
            <person name="Ruckert C."/>
        </authorList>
    </citation>
    <scope>NUCLEOTIDE SEQUENCE</scope>
    <source>
        <strain evidence="1">KCTC 22164</strain>
    </source>
</reference>
<organism evidence="1 2">
    <name type="scientific">Alteromonas halophila</name>
    <dbReference type="NCBI Taxonomy" id="516698"/>
    <lineage>
        <taxon>Bacteria</taxon>
        <taxon>Pseudomonadati</taxon>
        <taxon>Pseudomonadota</taxon>
        <taxon>Gammaproteobacteria</taxon>
        <taxon>Alteromonadales</taxon>
        <taxon>Alteromonadaceae</taxon>
        <taxon>Alteromonas/Salinimonas group</taxon>
        <taxon>Alteromonas</taxon>
    </lineage>
</organism>
<accession>A0A918JKZ7</accession>